<dbReference type="EMBL" id="JBHSFK010000029">
    <property type="protein sequence ID" value="MFC4504810.1"/>
    <property type="molecule type" value="Genomic_DNA"/>
</dbReference>
<dbReference type="Gene3D" id="3.40.50.150">
    <property type="entry name" value="Vaccinia Virus protein VP39"/>
    <property type="match status" value="1"/>
</dbReference>
<accession>A0ABV9AZN7</accession>
<proteinExistence type="predicted"/>
<evidence type="ECO:0000256" key="2">
    <source>
        <dbReference type="ARBA" id="ARBA00022679"/>
    </source>
</evidence>
<dbReference type="InterPro" id="IPR029063">
    <property type="entry name" value="SAM-dependent_MTases_sf"/>
</dbReference>
<name>A0ABV9AZN7_9ACTN</name>
<dbReference type="Proteomes" id="UP001595839">
    <property type="component" value="Unassembled WGS sequence"/>
</dbReference>
<dbReference type="GO" id="GO:0032259">
    <property type="term" value="P:methylation"/>
    <property type="evidence" value="ECO:0007669"/>
    <property type="project" value="UniProtKB-KW"/>
</dbReference>
<evidence type="ECO:0000313" key="5">
    <source>
        <dbReference type="Proteomes" id="UP001595839"/>
    </source>
</evidence>
<dbReference type="PROSITE" id="PS51681">
    <property type="entry name" value="SAM_MT_NNMT_PNMT_TEMT"/>
    <property type="match status" value="1"/>
</dbReference>
<dbReference type="Pfam" id="PF01234">
    <property type="entry name" value="NNMT_PNMT_TEMT"/>
    <property type="match status" value="1"/>
</dbReference>
<dbReference type="RefSeq" id="WP_381181205.1">
    <property type="nucleotide sequence ID" value="NZ_JBHSFK010000029.1"/>
</dbReference>
<dbReference type="PANTHER" id="PTHR10867">
    <property type="entry name" value="NNMT/PNMT/TEMT FAMILY MEMBER"/>
    <property type="match status" value="1"/>
</dbReference>
<sequence>MTSGTAADQKLNADVPWDDFDPGEYISHNYLTMQAVDQEIVSRMRDHFSSHFGDHFPDGGRVPSGIDVGAGPNLYPALAMLPWCDRITLLERSARNLKYLRSQRADYAPHWDQFWDVLCQDEAYAKLDVAPRVRFKEAVRRPESGSLFDLGTDPRRWDLGTMFFVAESITTSLAEFRRGVGCFMNALNPGAPFAAAFMEHSVGYRVGDVEFPARDIDDTEVETALGDLAQDMKMYHLDNPGDLVRDGYTGMILVCGRRSDSPV</sequence>
<organism evidence="4 5">
    <name type="scientific">Streptomyces vulcanius</name>
    <dbReference type="NCBI Taxonomy" id="1441876"/>
    <lineage>
        <taxon>Bacteria</taxon>
        <taxon>Bacillati</taxon>
        <taxon>Actinomycetota</taxon>
        <taxon>Actinomycetes</taxon>
        <taxon>Kitasatosporales</taxon>
        <taxon>Streptomycetaceae</taxon>
        <taxon>Streptomyces</taxon>
    </lineage>
</organism>
<keyword evidence="5" id="KW-1185">Reference proteome</keyword>
<keyword evidence="2" id="KW-0808">Transferase</keyword>
<evidence type="ECO:0000256" key="1">
    <source>
        <dbReference type="ARBA" id="ARBA00022603"/>
    </source>
</evidence>
<protein>
    <submittedName>
        <fullName evidence="4">SCO2525 family SAM-dependent methyltransferase</fullName>
    </submittedName>
</protein>
<keyword evidence="3" id="KW-0949">S-adenosyl-L-methionine</keyword>
<dbReference type="InterPro" id="IPR000940">
    <property type="entry name" value="NNMT_TEMT_trans"/>
</dbReference>
<dbReference type="PANTHER" id="PTHR10867:SF17">
    <property type="entry name" value="NICOTINAMIDE N-METHYLTRANSFERASE"/>
    <property type="match status" value="1"/>
</dbReference>
<comment type="caution">
    <text evidence="4">The sequence shown here is derived from an EMBL/GenBank/DDBJ whole genome shotgun (WGS) entry which is preliminary data.</text>
</comment>
<dbReference type="GO" id="GO:0008168">
    <property type="term" value="F:methyltransferase activity"/>
    <property type="evidence" value="ECO:0007669"/>
    <property type="project" value="UniProtKB-KW"/>
</dbReference>
<reference evidence="5" key="1">
    <citation type="journal article" date="2019" name="Int. J. Syst. Evol. Microbiol.">
        <title>The Global Catalogue of Microorganisms (GCM) 10K type strain sequencing project: providing services to taxonomists for standard genome sequencing and annotation.</title>
        <authorList>
            <consortium name="The Broad Institute Genomics Platform"/>
            <consortium name="The Broad Institute Genome Sequencing Center for Infectious Disease"/>
            <person name="Wu L."/>
            <person name="Ma J."/>
        </authorList>
    </citation>
    <scope>NUCLEOTIDE SEQUENCE [LARGE SCALE GENOMIC DNA]</scope>
    <source>
        <strain evidence="5">CGMCC 4.7177</strain>
    </source>
</reference>
<gene>
    <name evidence="4" type="ORF">ACFPIH_35790</name>
</gene>
<dbReference type="NCBIfam" id="NF040568">
    <property type="entry name" value="SCO2525_fam"/>
    <property type="match status" value="1"/>
</dbReference>
<dbReference type="SUPFAM" id="SSF53335">
    <property type="entry name" value="S-adenosyl-L-methionine-dependent methyltransferases"/>
    <property type="match status" value="1"/>
</dbReference>
<keyword evidence="1 4" id="KW-0489">Methyltransferase</keyword>
<evidence type="ECO:0000313" key="4">
    <source>
        <dbReference type="EMBL" id="MFC4504810.1"/>
    </source>
</evidence>
<evidence type="ECO:0000256" key="3">
    <source>
        <dbReference type="ARBA" id="ARBA00022691"/>
    </source>
</evidence>